<keyword evidence="2" id="KW-0732">Signal</keyword>
<dbReference type="EMBL" id="OV121134">
    <property type="protein sequence ID" value="CAH0552536.1"/>
    <property type="molecule type" value="Genomic_DNA"/>
</dbReference>
<reference evidence="3" key="1">
    <citation type="submission" date="2021-12" db="EMBL/GenBank/DDBJ databases">
        <authorList>
            <person name="King R."/>
        </authorList>
    </citation>
    <scope>NUCLEOTIDE SEQUENCE</scope>
</reference>
<feature type="transmembrane region" description="Helical" evidence="1">
    <location>
        <begin position="130"/>
        <end position="153"/>
    </location>
</feature>
<keyword evidence="4" id="KW-1185">Reference proteome</keyword>
<feature type="chain" id="PRO_5040252667" evidence="2">
    <location>
        <begin position="18"/>
        <end position="242"/>
    </location>
</feature>
<dbReference type="Proteomes" id="UP001154078">
    <property type="component" value="Chromosome 3"/>
</dbReference>
<evidence type="ECO:0000256" key="2">
    <source>
        <dbReference type="SAM" id="SignalP"/>
    </source>
</evidence>
<accession>A0A9P0FE14</accession>
<proteinExistence type="predicted"/>
<evidence type="ECO:0000313" key="4">
    <source>
        <dbReference type="Proteomes" id="UP001154078"/>
    </source>
</evidence>
<name>A0A9P0FE14_BRAAE</name>
<dbReference type="AlphaFoldDB" id="A0A9P0FE14"/>
<evidence type="ECO:0000313" key="3">
    <source>
        <dbReference type="EMBL" id="CAH0552536.1"/>
    </source>
</evidence>
<evidence type="ECO:0000256" key="1">
    <source>
        <dbReference type="SAM" id="Phobius"/>
    </source>
</evidence>
<keyword evidence="1" id="KW-0472">Membrane</keyword>
<keyword evidence="1" id="KW-0812">Transmembrane</keyword>
<gene>
    <name evidence="3" type="ORF">MELIAE_LOCUS4738</name>
</gene>
<feature type="signal peptide" evidence="2">
    <location>
        <begin position="1"/>
        <end position="17"/>
    </location>
</feature>
<keyword evidence="1" id="KW-1133">Transmembrane helix</keyword>
<sequence length="242" mass="27290">MRRVLVCSALLAVCCLCEKVSVVYPKDSYLEAYSKSHSESGTIQGTKIDRDYSVSPQQSYGVSQGSNYGPPVPAYDPPVQSYGPSNYNYAPAPIPFYGPPSQPFYGMPHGMLGLLDKFKLKLDLFTLGKILLKLVIFKKIVSLIGILCLLLFIPSLKHKKKHSSNDEDEDVEMRQFKSNRGEEKLNNVTQYVLGAIESYSNKQNEQSKNCSGVYCKTEQYLKRINKKISYKKLAKLYSKDLQ</sequence>
<dbReference type="OrthoDB" id="8122776at2759"/>
<protein>
    <submittedName>
        <fullName evidence="3">Uncharacterized protein</fullName>
    </submittedName>
</protein>
<organism evidence="3 4">
    <name type="scientific">Brassicogethes aeneus</name>
    <name type="common">Rape pollen beetle</name>
    <name type="synonym">Meligethes aeneus</name>
    <dbReference type="NCBI Taxonomy" id="1431903"/>
    <lineage>
        <taxon>Eukaryota</taxon>
        <taxon>Metazoa</taxon>
        <taxon>Ecdysozoa</taxon>
        <taxon>Arthropoda</taxon>
        <taxon>Hexapoda</taxon>
        <taxon>Insecta</taxon>
        <taxon>Pterygota</taxon>
        <taxon>Neoptera</taxon>
        <taxon>Endopterygota</taxon>
        <taxon>Coleoptera</taxon>
        <taxon>Polyphaga</taxon>
        <taxon>Cucujiformia</taxon>
        <taxon>Nitidulidae</taxon>
        <taxon>Meligethinae</taxon>
        <taxon>Brassicogethes</taxon>
    </lineage>
</organism>